<sequence length="495" mass="55904">MPSLTDAGQMGTTTFFLGSIAAVFFLYTISLMVYNVYFHPLSKYPGPKLASCSIIWYMYSLGSGKHHEHCDALHQKYGKVVRIGPDQLSFISAQAYKEIYGHRPGKVEMTKDPRFYGVLAKENLIATNVPDHARMRKLLAHAFSDRALREQESLMSKYIDALIAGLLKYAHEGKPVDLVSWYNFATFDIIGDLAFGEPFGSLETSNLHPWVQMLFDGIKGGALMRCSRYWPSLSKIVYSLVSRKLMAKRNAHQALSSEKVQRRLELGSERVDFTTYILRHNDEKGMTPWEIEVNASLLIIAGSETTATLLSGCTYLLLTNPQVLSKLTQEVRSAFQSEQEITIASVSRLEYLLAVLEESFRLYPPAPTGLPRLVPDGGETIDGSFVPAKTAVRISQFAASRSSQNFLDPLAFRPERWIEGSKNANDQLAVVQPFSMGPRNCLGKNLAYAELKLIVARMIWRFDIAMEESSRGWMDQCTYNLWEKHELKVRLRDRV</sequence>
<dbReference type="FunFam" id="1.10.630.10:FF:000047">
    <property type="entry name" value="Cytochrome P450 monooxygenase"/>
    <property type="match status" value="1"/>
</dbReference>
<reference evidence="15" key="2">
    <citation type="submission" date="2021-08" db="EMBL/GenBank/DDBJ databases">
        <authorList>
            <person name="Gostincar C."/>
            <person name="Sun X."/>
            <person name="Song Z."/>
            <person name="Gunde-Cimerman N."/>
        </authorList>
    </citation>
    <scope>NUCLEOTIDE SEQUENCE</scope>
    <source>
        <strain evidence="15">EXF-9298</strain>
    </source>
</reference>
<dbReference type="EMBL" id="JAHFXS010000043">
    <property type="protein sequence ID" value="KAG9990190.1"/>
    <property type="molecule type" value="Genomic_DNA"/>
</dbReference>
<dbReference type="CDD" id="cd11058">
    <property type="entry name" value="CYP60B-like"/>
    <property type="match status" value="1"/>
</dbReference>
<dbReference type="Proteomes" id="UP000729357">
    <property type="component" value="Unassembled WGS sequence"/>
</dbReference>
<keyword evidence="5 14" id="KW-0812">Transmembrane</keyword>
<dbReference type="InterPro" id="IPR050121">
    <property type="entry name" value="Cytochrome_P450_monoxygenase"/>
</dbReference>
<dbReference type="GO" id="GO:0020037">
    <property type="term" value="F:heme binding"/>
    <property type="evidence" value="ECO:0007669"/>
    <property type="project" value="InterPro"/>
</dbReference>
<evidence type="ECO:0000256" key="2">
    <source>
        <dbReference type="ARBA" id="ARBA00004167"/>
    </source>
</evidence>
<evidence type="ECO:0000256" key="14">
    <source>
        <dbReference type="SAM" id="Phobius"/>
    </source>
</evidence>
<accession>A0A9P8G4T5</accession>
<comment type="cofactor">
    <cofactor evidence="1 12">
        <name>heme</name>
        <dbReference type="ChEBI" id="CHEBI:30413"/>
    </cofactor>
</comment>
<keyword evidence="11 14" id="KW-0472">Membrane</keyword>
<proteinExistence type="inferred from homology"/>
<dbReference type="PRINTS" id="PR00463">
    <property type="entry name" value="EP450I"/>
</dbReference>
<dbReference type="PRINTS" id="PR00385">
    <property type="entry name" value="P450"/>
</dbReference>
<evidence type="ECO:0000256" key="13">
    <source>
        <dbReference type="RuleBase" id="RU000461"/>
    </source>
</evidence>
<dbReference type="PROSITE" id="PS00086">
    <property type="entry name" value="CYTOCHROME_P450"/>
    <property type="match status" value="1"/>
</dbReference>
<evidence type="ECO:0000256" key="5">
    <source>
        <dbReference type="ARBA" id="ARBA00022692"/>
    </source>
</evidence>
<feature type="transmembrane region" description="Helical" evidence="14">
    <location>
        <begin position="15"/>
        <end position="38"/>
    </location>
</feature>
<keyword evidence="10 13" id="KW-0503">Monooxygenase</keyword>
<keyword evidence="6 12" id="KW-0479">Metal-binding</keyword>
<evidence type="ECO:0000256" key="9">
    <source>
        <dbReference type="ARBA" id="ARBA00023004"/>
    </source>
</evidence>
<evidence type="ECO:0000256" key="10">
    <source>
        <dbReference type="ARBA" id="ARBA00023033"/>
    </source>
</evidence>
<evidence type="ECO:0000256" key="12">
    <source>
        <dbReference type="PIRSR" id="PIRSR602401-1"/>
    </source>
</evidence>
<feature type="binding site" description="axial binding residue" evidence="12">
    <location>
        <position position="441"/>
    </location>
    <ligand>
        <name>heme</name>
        <dbReference type="ChEBI" id="CHEBI:30413"/>
    </ligand>
    <ligandPart>
        <name>Fe</name>
        <dbReference type="ChEBI" id="CHEBI:18248"/>
    </ligandPart>
</feature>
<evidence type="ECO:0000256" key="1">
    <source>
        <dbReference type="ARBA" id="ARBA00001971"/>
    </source>
</evidence>
<dbReference type="Gene3D" id="1.10.630.10">
    <property type="entry name" value="Cytochrome P450"/>
    <property type="match status" value="1"/>
</dbReference>
<evidence type="ECO:0000256" key="7">
    <source>
        <dbReference type="ARBA" id="ARBA00022989"/>
    </source>
</evidence>
<feature type="non-terminal residue" evidence="15">
    <location>
        <position position="1"/>
    </location>
</feature>
<evidence type="ECO:0000256" key="4">
    <source>
        <dbReference type="ARBA" id="ARBA00022617"/>
    </source>
</evidence>
<evidence type="ECO:0000256" key="8">
    <source>
        <dbReference type="ARBA" id="ARBA00023002"/>
    </source>
</evidence>
<keyword evidence="8 13" id="KW-0560">Oxidoreductase</keyword>
<dbReference type="AlphaFoldDB" id="A0A9P8G4T5"/>
<dbReference type="PANTHER" id="PTHR24305:SF210">
    <property type="entry name" value="CYTOCHROME P450 MONOOXYGENASE ASQL-RELATED"/>
    <property type="match status" value="1"/>
</dbReference>
<comment type="subcellular location">
    <subcellularLocation>
        <location evidence="2">Membrane</location>
        <topology evidence="2">Single-pass membrane protein</topology>
    </subcellularLocation>
</comment>
<evidence type="ECO:0000256" key="6">
    <source>
        <dbReference type="ARBA" id="ARBA00022723"/>
    </source>
</evidence>
<dbReference type="GO" id="GO:0016020">
    <property type="term" value="C:membrane"/>
    <property type="evidence" value="ECO:0007669"/>
    <property type="project" value="UniProtKB-SubCell"/>
</dbReference>
<dbReference type="GO" id="GO:0009403">
    <property type="term" value="P:toxin biosynthetic process"/>
    <property type="evidence" value="ECO:0007669"/>
    <property type="project" value="UniProtKB-ARBA"/>
</dbReference>
<comment type="caution">
    <text evidence="15">The sequence shown here is derived from an EMBL/GenBank/DDBJ whole genome shotgun (WGS) entry which is preliminary data.</text>
</comment>
<organism evidence="15 16">
    <name type="scientific">Aureobasidium melanogenum</name>
    <name type="common">Aureobasidium pullulans var. melanogenum</name>
    <dbReference type="NCBI Taxonomy" id="46634"/>
    <lineage>
        <taxon>Eukaryota</taxon>
        <taxon>Fungi</taxon>
        <taxon>Dikarya</taxon>
        <taxon>Ascomycota</taxon>
        <taxon>Pezizomycotina</taxon>
        <taxon>Dothideomycetes</taxon>
        <taxon>Dothideomycetidae</taxon>
        <taxon>Dothideales</taxon>
        <taxon>Saccotheciaceae</taxon>
        <taxon>Aureobasidium</taxon>
    </lineage>
</organism>
<evidence type="ECO:0000313" key="15">
    <source>
        <dbReference type="EMBL" id="KAG9990190.1"/>
    </source>
</evidence>
<dbReference type="SUPFAM" id="SSF48264">
    <property type="entry name" value="Cytochrome P450"/>
    <property type="match status" value="1"/>
</dbReference>
<dbReference type="GO" id="GO:0016705">
    <property type="term" value="F:oxidoreductase activity, acting on paired donors, with incorporation or reduction of molecular oxygen"/>
    <property type="evidence" value="ECO:0007669"/>
    <property type="project" value="InterPro"/>
</dbReference>
<dbReference type="InterPro" id="IPR002401">
    <property type="entry name" value="Cyt_P450_E_grp-I"/>
</dbReference>
<name>A0A9P8G4T5_AURME</name>
<dbReference type="GO" id="GO:0005506">
    <property type="term" value="F:iron ion binding"/>
    <property type="evidence" value="ECO:0007669"/>
    <property type="project" value="InterPro"/>
</dbReference>
<protein>
    <submittedName>
        <fullName evidence="15">Benzoate 4-monooxygenase cytochrome P450</fullName>
    </submittedName>
</protein>
<keyword evidence="4 12" id="KW-0349">Heme</keyword>
<gene>
    <name evidence="15" type="ORF">KCU98_g1321</name>
</gene>
<dbReference type="InterPro" id="IPR017972">
    <property type="entry name" value="Cyt_P450_CS"/>
</dbReference>
<dbReference type="GO" id="GO:0004497">
    <property type="term" value="F:monooxygenase activity"/>
    <property type="evidence" value="ECO:0007669"/>
    <property type="project" value="UniProtKB-KW"/>
</dbReference>
<evidence type="ECO:0000256" key="3">
    <source>
        <dbReference type="ARBA" id="ARBA00010617"/>
    </source>
</evidence>
<dbReference type="InterPro" id="IPR036396">
    <property type="entry name" value="Cyt_P450_sf"/>
</dbReference>
<dbReference type="Pfam" id="PF00067">
    <property type="entry name" value="p450"/>
    <property type="match status" value="1"/>
</dbReference>
<keyword evidence="7 14" id="KW-1133">Transmembrane helix</keyword>
<keyword evidence="9 12" id="KW-0408">Iron</keyword>
<reference evidence="15" key="1">
    <citation type="journal article" date="2021" name="J Fungi (Basel)">
        <title>Virulence traits and population genomics of the black yeast Aureobasidium melanogenum.</title>
        <authorList>
            <person name="Cernosa A."/>
            <person name="Sun X."/>
            <person name="Gostincar C."/>
            <person name="Fang C."/>
            <person name="Gunde-Cimerman N."/>
            <person name="Song Z."/>
        </authorList>
    </citation>
    <scope>NUCLEOTIDE SEQUENCE</scope>
    <source>
        <strain evidence="15">EXF-9298</strain>
    </source>
</reference>
<dbReference type="PANTHER" id="PTHR24305">
    <property type="entry name" value="CYTOCHROME P450"/>
    <property type="match status" value="1"/>
</dbReference>
<dbReference type="InterPro" id="IPR001128">
    <property type="entry name" value="Cyt_P450"/>
</dbReference>
<evidence type="ECO:0000313" key="16">
    <source>
        <dbReference type="Proteomes" id="UP000729357"/>
    </source>
</evidence>
<keyword evidence="16" id="KW-1185">Reference proteome</keyword>
<comment type="similarity">
    <text evidence="3 13">Belongs to the cytochrome P450 family.</text>
</comment>
<evidence type="ECO:0000256" key="11">
    <source>
        <dbReference type="ARBA" id="ARBA00023136"/>
    </source>
</evidence>